<keyword evidence="4" id="KW-0812">Transmembrane</keyword>
<dbReference type="PANTHER" id="PTHR43630">
    <property type="entry name" value="POLY-BETA-1,6-N-ACETYL-D-GLUCOSAMINE SYNTHASE"/>
    <property type="match status" value="1"/>
</dbReference>
<feature type="domain" description="Glycosyltransferase 2-like" evidence="5">
    <location>
        <begin position="48"/>
        <end position="210"/>
    </location>
</feature>
<reference evidence="6 7" key="1">
    <citation type="submission" date="2024-12" db="EMBL/GenBank/DDBJ databases">
        <authorList>
            <person name="Lee Y."/>
        </authorList>
    </citation>
    <scope>NUCLEOTIDE SEQUENCE [LARGE SCALE GENOMIC DNA]</scope>
    <source>
        <strain evidence="6 7">03SUJ4</strain>
    </source>
</reference>
<keyword evidence="4" id="KW-0472">Membrane</keyword>
<keyword evidence="7" id="KW-1185">Reference proteome</keyword>
<dbReference type="EMBL" id="JBJYXY010000001">
    <property type="protein sequence ID" value="MFN2974769.1"/>
    <property type="molecule type" value="Genomic_DNA"/>
</dbReference>
<evidence type="ECO:0000259" key="5">
    <source>
        <dbReference type="Pfam" id="PF00535"/>
    </source>
</evidence>
<feature type="transmembrane region" description="Helical" evidence="4">
    <location>
        <begin position="6"/>
        <end position="28"/>
    </location>
</feature>
<dbReference type="InterPro" id="IPR001173">
    <property type="entry name" value="Glyco_trans_2-like"/>
</dbReference>
<organism evidence="6 7">
    <name type="scientific">Terriglobus aquaticus</name>
    <dbReference type="NCBI Taxonomy" id="940139"/>
    <lineage>
        <taxon>Bacteria</taxon>
        <taxon>Pseudomonadati</taxon>
        <taxon>Acidobacteriota</taxon>
        <taxon>Terriglobia</taxon>
        <taxon>Terriglobales</taxon>
        <taxon>Acidobacteriaceae</taxon>
        <taxon>Terriglobus</taxon>
    </lineage>
</organism>
<dbReference type="PANTHER" id="PTHR43630:SF1">
    <property type="entry name" value="POLY-BETA-1,6-N-ACETYL-D-GLUCOSAMINE SYNTHASE"/>
    <property type="match status" value="1"/>
</dbReference>
<evidence type="ECO:0000313" key="6">
    <source>
        <dbReference type="EMBL" id="MFN2974769.1"/>
    </source>
</evidence>
<evidence type="ECO:0000313" key="7">
    <source>
        <dbReference type="Proteomes" id="UP001634747"/>
    </source>
</evidence>
<keyword evidence="4" id="KW-1133">Transmembrane helix</keyword>
<protein>
    <submittedName>
        <fullName evidence="6">Glycosyltransferase family 2 protein</fullName>
    </submittedName>
</protein>
<comment type="caution">
    <text evidence="6">The sequence shown here is derived from an EMBL/GenBank/DDBJ whole genome shotgun (WGS) entry which is preliminary data.</text>
</comment>
<keyword evidence="3" id="KW-0808">Transferase</keyword>
<sequence length="371" mass="40875">MVLHEIAEWVFFCCLAVIFYAYAGYWLCLRMAARRRPVQTGAPEPTVSVVMAARNEAHHLPAKLANLAELDYPSHLLQIVVVSDGSTDETAEVLARYPQVEAVLLPASGGKALALNAGVQRATGEVLLMLDVRQRVDRDALRRLLPPFADPTVGAVSGELLLENEDGTPSSEALGIYWKIEKAVRRMESESGSVVGVTGAIYLMRRALFEPLPAGLVLDDVLVPMQVARRGYRVLFQPAAVARDRLFVEPGKEFRRKVRTLTGNLQMLRLAPWLLSGSNPLLGRLISHKLLRLIVPFLLVVMLVASAVSESRLMHVLLVLQVLFYGLALVGTFAPGLRRSKLVAIPTTFSMLNVAAAMAFWKFLTGESVWR</sequence>
<dbReference type="SUPFAM" id="SSF53448">
    <property type="entry name" value="Nucleotide-diphospho-sugar transferases"/>
    <property type="match status" value="1"/>
</dbReference>
<dbReference type="CDD" id="cd06439">
    <property type="entry name" value="CESA_like_1"/>
    <property type="match status" value="1"/>
</dbReference>
<dbReference type="Pfam" id="PF00535">
    <property type="entry name" value="Glycos_transf_2"/>
    <property type="match status" value="1"/>
</dbReference>
<dbReference type="RefSeq" id="WP_344687444.1">
    <property type="nucleotide sequence ID" value="NZ_BAABBH010000001.1"/>
</dbReference>
<feature type="transmembrane region" description="Helical" evidence="4">
    <location>
        <begin position="342"/>
        <end position="361"/>
    </location>
</feature>
<evidence type="ECO:0000256" key="2">
    <source>
        <dbReference type="ARBA" id="ARBA00022676"/>
    </source>
</evidence>
<keyword evidence="2" id="KW-0328">Glycosyltransferase</keyword>
<feature type="transmembrane region" description="Helical" evidence="4">
    <location>
        <begin position="314"/>
        <end position="335"/>
    </location>
</feature>
<proteinExistence type="inferred from homology"/>
<evidence type="ECO:0000256" key="4">
    <source>
        <dbReference type="SAM" id="Phobius"/>
    </source>
</evidence>
<name>A0ABW9KJG9_9BACT</name>
<dbReference type="Gene3D" id="3.90.550.10">
    <property type="entry name" value="Spore Coat Polysaccharide Biosynthesis Protein SpsA, Chain A"/>
    <property type="match status" value="1"/>
</dbReference>
<accession>A0ABW9KJG9</accession>
<comment type="similarity">
    <text evidence="1">Belongs to the glycosyltransferase 2 family.</text>
</comment>
<gene>
    <name evidence="6" type="ORF">ACK2TP_03260</name>
</gene>
<evidence type="ECO:0000256" key="3">
    <source>
        <dbReference type="ARBA" id="ARBA00022679"/>
    </source>
</evidence>
<feature type="transmembrane region" description="Helical" evidence="4">
    <location>
        <begin position="290"/>
        <end position="308"/>
    </location>
</feature>
<dbReference type="InterPro" id="IPR029044">
    <property type="entry name" value="Nucleotide-diphossugar_trans"/>
</dbReference>
<dbReference type="Proteomes" id="UP001634747">
    <property type="component" value="Unassembled WGS sequence"/>
</dbReference>
<evidence type="ECO:0000256" key="1">
    <source>
        <dbReference type="ARBA" id="ARBA00006739"/>
    </source>
</evidence>